<dbReference type="Proteomes" id="UP000750711">
    <property type="component" value="Unassembled WGS sequence"/>
</dbReference>
<evidence type="ECO:0008006" key="6">
    <source>
        <dbReference type="Google" id="ProtNLM"/>
    </source>
</evidence>
<keyword evidence="3" id="KW-0732">Signal</keyword>
<evidence type="ECO:0000313" key="5">
    <source>
        <dbReference type="Proteomes" id="UP000750711"/>
    </source>
</evidence>
<reference evidence="4" key="1">
    <citation type="submission" date="2021-03" db="EMBL/GenBank/DDBJ databases">
        <title>Comparative genomics and phylogenomic investigation of the class Geoglossomycetes provide insights into ecological specialization and systematics.</title>
        <authorList>
            <person name="Melie T."/>
            <person name="Pirro S."/>
            <person name="Miller A.N."/>
            <person name="Quandt A."/>
        </authorList>
    </citation>
    <scope>NUCLEOTIDE SEQUENCE</scope>
    <source>
        <strain evidence="4">CAQ_001_2017</strain>
    </source>
</reference>
<feature type="chain" id="PRO_5040506011" description="Autophagy-related protein" evidence="3">
    <location>
        <begin position="29"/>
        <end position="322"/>
    </location>
</feature>
<gene>
    <name evidence="4" type="ORF">GP486_005373</name>
</gene>
<protein>
    <recommendedName>
        <fullName evidence="6">Autophagy-related protein</fullName>
    </recommendedName>
</protein>
<keyword evidence="2" id="KW-0812">Transmembrane</keyword>
<feature type="transmembrane region" description="Helical" evidence="2">
    <location>
        <begin position="181"/>
        <end position="200"/>
    </location>
</feature>
<evidence type="ECO:0000313" key="4">
    <source>
        <dbReference type="EMBL" id="KAH0556839.1"/>
    </source>
</evidence>
<feature type="transmembrane region" description="Helical" evidence="2">
    <location>
        <begin position="149"/>
        <end position="169"/>
    </location>
</feature>
<keyword evidence="5" id="KW-1185">Reference proteome</keyword>
<feature type="compositionally biased region" description="Polar residues" evidence="1">
    <location>
        <begin position="211"/>
        <end position="221"/>
    </location>
</feature>
<comment type="caution">
    <text evidence="4">The sequence shown here is derived from an EMBL/GenBank/DDBJ whole genome shotgun (WGS) entry which is preliminary data.</text>
</comment>
<organism evidence="4 5">
    <name type="scientific">Trichoglossum hirsutum</name>
    <dbReference type="NCBI Taxonomy" id="265104"/>
    <lineage>
        <taxon>Eukaryota</taxon>
        <taxon>Fungi</taxon>
        <taxon>Dikarya</taxon>
        <taxon>Ascomycota</taxon>
        <taxon>Pezizomycotina</taxon>
        <taxon>Geoglossomycetes</taxon>
        <taxon>Geoglossales</taxon>
        <taxon>Geoglossaceae</taxon>
        <taxon>Trichoglossum</taxon>
    </lineage>
</organism>
<sequence>MTLTSRTQFTRPSAILILLAGLFHFTKAQTCPPWQTLVYSPFTPYFSPSFLPYLPPSDPNRCWDYSSCFFIATSEPGKQQFAATALVMGFIPLTLKDFPWKRENPLFVSKEPSWWLDILVRALGVIPKKTEEGIGGTKLALYANNPVKLVAVTTGCAAGLLVSYISFALTEIYSKRSALGCVYPVFVLSWWLFALVPAAVESVHQRRNNKKAQSTNSNTLKQDAPRRRRDIDLSKEESIGSALVQFLWAIYGIMGALIYTGIMGVAVIELFVWIMSSVAAAGFSKCLGFLLCALTEKLDSRAAPDRPSGDMGMEMDGVRLLY</sequence>
<evidence type="ECO:0000256" key="1">
    <source>
        <dbReference type="SAM" id="MobiDB-lite"/>
    </source>
</evidence>
<feature type="region of interest" description="Disordered" evidence="1">
    <location>
        <begin position="207"/>
        <end position="227"/>
    </location>
</feature>
<keyword evidence="2" id="KW-0472">Membrane</keyword>
<feature type="signal peptide" evidence="3">
    <location>
        <begin position="1"/>
        <end position="28"/>
    </location>
</feature>
<dbReference type="AlphaFoldDB" id="A0A9P8RME0"/>
<accession>A0A9P8RME0</accession>
<dbReference type="EMBL" id="JAGHQM010000996">
    <property type="protein sequence ID" value="KAH0556839.1"/>
    <property type="molecule type" value="Genomic_DNA"/>
</dbReference>
<evidence type="ECO:0000256" key="3">
    <source>
        <dbReference type="SAM" id="SignalP"/>
    </source>
</evidence>
<evidence type="ECO:0000256" key="2">
    <source>
        <dbReference type="SAM" id="Phobius"/>
    </source>
</evidence>
<name>A0A9P8RME0_9PEZI</name>
<proteinExistence type="predicted"/>
<keyword evidence="2" id="KW-1133">Transmembrane helix</keyword>
<feature type="transmembrane region" description="Helical" evidence="2">
    <location>
        <begin position="248"/>
        <end position="275"/>
    </location>
</feature>